<dbReference type="Pfam" id="PF04326">
    <property type="entry name" value="SLFN_AlbA_2"/>
    <property type="match status" value="1"/>
</dbReference>
<evidence type="ECO:0000313" key="3">
    <source>
        <dbReference type="Proteomes" id="UP000835052"/>
    </source>
</evidence>
<feature type="domain" description="Schlafen AlbA-2" evidence="1">
    <location>
        <begin position="48"/>
        <end position="124"/>
    </location>
</feature>
<dbReference type="PANTHER" id="PTHR12155:SF41">
    <property type="entry name" value="SCHLAFEN ALBA-2 DOMAIN-CONTAINING PROTEIN"/>
    <property type="match status" value="1"/>
</dbReference>
<dbReference type="InterPro" id="IPR038461">
    <property type="entry name" value="Schlafen_AlbA_2_dom_sf"/>
</dbReference>
<dbReference type="Proteomes" id="UP000835052">
    <property type="component" value="Unassembled WGS sequence"/>
</dbReference>
<sequence>MFSLSRSSTKQTIKNVYKYGEKTPIDEDTHNEFRMHSRLLLSEVSQRKQKQDKDGSIRRTLQPISKTICAFLNSEGGRIYVGVDGEGTIKGVTMSDNMVDHFFGSLRIMCEKFRPISPINFIKVSVFDVVDETRDGIPKGYRNSSDDEEDFAPEFRAEAEENLEKCHDHSIGGVFCHCERDIFRGTHLRLLVVEVKKPNSRKPIIFQNEEGLAYRRRLASNKCLYFDDVRRMMQEREKIFPLEEEEKEKLDSFLDLNNFAV</sequence>
<evidence type="ECO:0000313" key="2">
    <source>
        <dbReference type="EMBL" id="CAD6186497.1"/>
    </source>
</evidence>
<dbReference type="PANTHER" id="PTHR12155">
    <property type="entry name" value="SCHLAFEN"/>
    <property type="match status" value="1"/>
</dbReference>
<protein>
    <recommendedName>
        <fullName evidence="1">Schlafen AlbA-2 domain-containing protein</fullName>
    </recommendedName>
</protein>
<keyword evidence="3" id="KW-1185">Reference proteome</keyword>
<reference evidence="2" key="1">
    <citation type="submission" date="2020-10" db="EMBL/GenBank/DDBJ databases">
        <authorList>
            <person name="Kikuchi T."/>
        </authorList>
    </citation>
    <scope>NUCLEOTIDE SEQUENCE</scope>
    <source>
        <strain evidence="2">NKZ352</strain>
    </source>
</reference>
<accession>A0A8S1GS67</accession>
<dbReference type="InterPro" id="IPR007421">
    <property type="entry name" value="Schlafen_AlbA_2_dom"/>
</dbReference>
<gene>
    <name evidence="2" type="ORF">CAUJ_LOCUS2416</name>
</gene>
<comment type="caution">
    <text evidence="2">The sequence shown here is derived from an EMBL/GenBank/DDBJ whole genome shotgun (WGS) entry which is preliminary data.</text>
</comment>
<dbReference type="InterPro" id="IPR029684">
    <property type="entry name" value="Schlafen"/>
</dbReference>
<dbReference type="EMBL" id="CAJGYM010000004">
    <property type="protein sequence ID" value="CAD6186497.1"/>
    <property type="molecule type" value="Genomic_DNA"/>
</dbReference>
<proteinExistence type="predicted"/>
<evidence type="ECO:0000259" key="1">
    <source>
        <dbReference type="Pfam" id="PF04326"/>
    </source>
</evidence>
<dbReference type="Gene3D" id="3.30.950.30">
    <property type="entry name" value="Schlafen, AAA domain"/>
    <property type="match status" value="1"/>
</dbReference>
<dbReference type="AlphaFoldDB" id="A0A8S1GS67"/>
<name>A0A8S1GS67_9PELO</name>
<organism evidence="2 3">
    <name type="scientific">Caenorhabditis auriculariae</name>
    <dbReference type="NCBI Taxonomy" id="2777116"/>
    <lineage>
        <taxon>Eukaryota</taxon>
        <taxon>Metazoa</taxon>
        <taxon>Ecdysozoa</taxon>
        <taxon>Nematoda</taxon>
        <taxon>Chromadorea</taxon>
        <taxon>Rhabditida</taxon>
        <taxon>Rhabditina</taxon>
        <taxon>Rhabditomorpha</taxon>
        <taxon>Rhabditoidea</taxon>
        <taxon>Rhabditidae</taxon>
        <taxon>Peloderinae</taxon>
        <taxon>Caenorhabditis</taxon>
    </lineage>
</organism>
<dbReference type="OrthoDB" id="10259112at2759"/>